<feature type="domain" description="HNH" evidence="1">
    <location>
        <begin position="42"/>
        <end position="87"/>
    </location>
</feature>
<evidence type="ECO:0000313" key="3">
    <source>
        <dbReference type="Proteomes" id="UP000008461"/>
    </source>
</evidence>
<keyword evidence="3" id="KW-1185">Reference proteome</keyword>
<dbReference type="RefSeq" id="WP_013763074.1">
    <property type="nucleotide sequence ID" value="NC_015510.1"/>
</dbReference>
<protein>
    <recommendedName>
        <fullName evidence="1">HNH domain-containing protein</fullName>
    </recommendedName>
</protein>
<reference key="2">
    <citation type="submission" date="2011-04" db="EMBL/GenBank/DDBJ databases">
        <title>Complete sequence of chromosome of Haliscomenobacter hydrossis DSM 1100.</title>
        <authorList>
            <consortium name="US DOE Joint Genome Institute (JGI-PGF)"/>
            <person name="Lucas S."/>
            <person name="Han J."/>
            <person name="Lapidus A."/>
            <person name="Bruce D."/>
            <person name="Goodwin L."/>
            <person name="Pitluck S."/>
            <person name="Peters L."/>
            <person name="Kyrpides N."/>
            <person name="Mavromatis K."/>
            <person name="Ivanova N."/>
            <person name="Ovchinnikova G."/>
            <person name="Pagani I."/>
            <person name="Daligault H."/>
            <person name="Detter J.C."/>
            <person name="Han C."/>
            <person name="Land M."/>
            <person name="Hauser L."/>
            <person name="Markowitz V."/>
            <person name="Cheng J.-F."/>
            <person name="Hugenholtz P."/>
            <person name="Woyke T."/>
            <person name="Wu D."/>
            <person name="Verbarg S."/>
            <person name="Frueling A."/>
            <person name="Brambilla E."/>
            <person name="Klenk H.-P."/>
            <person name="Eisen J.A."/>
        </authorList>
    </citation>
    <scope>NUCLEOTIDE SEQUENCE</scope>
    <source>
        <strain>DSM 1100</strain>
    </source>
</reference>
<dbReference type="Pfam" id="PF01844">
    <property type="entry name" value="HNH"/>
    <property type="match status" value="1"/>
</dbReference>
<reference evidence="2 3" key="1">
    <citation type="journal article" date="2011" name="Stand. Genomic Sci.">
        <title>Complete genome sequence of Haliscomenobacter hydrossis type strain (O).</title>
        <authorList>
            <consortium name="US DOE Joint Genome Institute (JGI-PGF)"/>
            <person name="Daligault H."/>
            <person name="Lapidus A."/>
            <person name="Zeytun A."/>
            <person name="Nolan M."/>
            <person name="Lucas S."/>
            <person name="Del Rio T.G."/>
            <person name="Tice H."/>
            <person name="Cheng J.F."/>
            <person name="Tapia R."/>
            <person name="Han C."/>
            <person name="Goodwin L."/>
            <person name="Pitluck S."/>
            <person name="Liolios K."/>
            <person name="Pagani I."/>
            <person name="Ivanova N."/>
            <person name="Huntemann M."/>
            <person name="Mavromatis K."/>
            <person name="Mikhailova N."/>
            <person name="Pati A."/>
            <person name="Chen A."/>
            <person name="Palaniappan K."/>
            <person name="Land M."/>
            <person name="Hauser L."/>
            <person name="Brambilla E.M."/>
            <person name="Rohde M."/>
            <person name="Verbarg S."/>
            <person name="Goker M."/>
            <person name="Bristow J."/>
            <person name="Eisen J.A."/>
            <person name="Markowitz V."/>
            <person name="Hugenholtz P."/>
            <person name="Kyrpides N.C."/>
            <person name="Klenk H.P."/>
            <person name="Woyke T."/>
        </authorList>
    </citation>
    <scope>NUCLEOTIDE SEQUENCE [LARGE SCALE GENOMIC DNA]</scope>
    <source>
        <strain evidence="3">ATCC 27775 / DSM 1100 / LMG 10767 / O</strain>
    </source>
</reference>
<organism evidence="2 3">
    <name type="scientific">Haliscomenobacter hydrossis (strain ATCC 27775 / DSM 1100 / LMG 10767 / O)</name>
    <dbReference type="NCBI Taxonomy" id="760192"/>
    <lineage>
        <taxon>Bacteria</taxon>
        <taxon>Pseudomonadati</taxon>
        <taxon>Bacteroidota</taxon>
        <taxon>Saprospiria</taxon>
        <taxon>Saprospirales</taxon>
        <taxon>Haliscomenobacteraceae</taxon>
        <taxon>Haliscomenobacter</taxon>
    </lineage>
</organism>
<evidence type="ECO:0000313" key="2">
    <source>
        <dbReference type="EMBL" id="AEE48510.1"/>
    </source>
</evidence>
<dbReference type="GO" id="GO:0008270">
    <property type="term" value="F:zinc ion binding"/>
    <property type="evidence" value="ECO:0007669"/>
    <property type="project" value="InterPro"/>
</dbReference>
<dbReference type="HOGENOM" id="CLU_107902_0_0_10"/>
<name>F4L0J8_HALH1</name>
<dbReference type="STRING" id="760192.Halhy_0601"/>
<dbReference type="eggNOG" id="COG1403">
    <property type="taxonomic scope" value="Bacteria"/>
</dbReference>
<sequence length="219" mass="25514">MINVEKSQPAPECLALEKLKKDGDCGCKDVRLRLKHDFFNKCYICEEKAPSSIAIEHFIAHEGDLNLKFDWNNLFFACTHCNNIKHNSFNDILNCTDFSEIITECLEFHFTPFPEEKTAIIPIKSSPKILRTAEFLMKIYNGKTTNQIIEADNIRSKLRNEISHFLDAIEDYQHSLQEKYRLKIKQLLSPESAFTAFKIWIIKSRPDYMIQFGDLLPSF</sequence>
<dbReference type="GO" id="GO:0003676">
    <property type="term" value="F:nucleic acid binding"/>
    <property type="evidence" value="ECO:0007669"/>
    <property type="project" value="InterPro"/>
</dbReference>
<dbReference type="EMBL" id="CP002691">
    <property type="protein sequence ID" value="AEE48510.1"/>
    <property type="molecule type" value="Genomic_DNA"/>
</dbReference>
<proteinExistence type="predicted"/>
<dbReference type="Gene3D" id="1.10.30.50">
    <property type="match status" value="1"/>
</dbReference>
<dbReference type="AlphaFoldDB" id="F4L0J8"/>
<dbReference type="GO" id="GO:0004519">
    <property type="term" value="F:endonuclease activity"/>
    <property type="evidence" value="ECO:0007669"/>
    <property type="project" value="InterPro"/>
</dbReference>
<evidence type="ECO:0000259" key="1">
    <source>
        <dbReference type="Pfam" id="PF01844"/>
    </source>
</evidence>
<dbReference type="KEGG" id="hhy:Halhy_0601"/>
<dbReference type="InterPro" id="IPR002711">
    <property type="entry name" value="HNH"/>
</dbReference>
<dbReference type="OrthoDB" id="5918473at2"/>
<dbReference type="Proteomes" id="UP000008461">
    <property type="component" value="Chromosome"/>
</dbReference>
<accession>F4L0J8</accession>
<gene>
    <name evidence="2" type="ordered locus">Halhy_0601</name>
</gene>